<evidence type="ECO:0000256" key="1">
    <source>
        <dbReference type="SAM" id="MobiDB-lite"/>
    </source>
</evidence>
<keyword evidence="2" id="KW-0732">Signal</keyword>
<keyword evidence="4" id="KW-1185">Reference proteome</keyword>
<proteinExistence type="predicted"/>
<gene>
    <name evidence="3" type="ORF">ODALV1_LOCUS20661</name>
</gene>
<feature type="region of interest" description="Disordered" evidence="1">
    <location>
        <begin position="35"/>
        <end position="69"/>
    </location>
</feature>
<evidence type="ECO:0000313" key="3">
    <source>
        <dbReference type="EMBL" id="CAL8124556.1"/>
    </source>
</evidence>
<feature type="signal peptide" evidence="2">
    <location>
        <begin position="1"/>
        <end position="23"/>
    </location>
</feature>
<organism evidence="3 4">
    <name type="scientific">Orchesella dallaii</name>
    <dbReference type="NCBI Taxonomy" id="48710"/>
    <lineage>
        <taxon>Eukaryota</taxon>
        <taxon>Metazoa</taxon>
        <taxon>Ecdysozoa</taxon>
        <taxon>Arthropoda</taxon>
        <taxon>Hexapoda</taxon>
        <taxon>Collembola</taxon>
        <taxon>Entomobryomorpha</taxon>
        <taxon>Entomobryoidea</taxon>
        <taxon>Orchesellidae</taxon>
        <taxon>Orchesellinae</taxon>
        <taxon>Orchesella</taxon>
    </lineage>
</organism>
<evidence type="ECO:0000256" key="2">
    <source>
        <dbReference type="SAM" id="SignalP"/>
    </source>
</evidence>
<feature type="chain" id="PRO_5046886306" evidence="2">
    <location>
        <begin position="24"/>
        <end position="69"/>
    </location>
</feature>
<dbReference type="EMBL" id="CAXLJM020000068">
    <property type="protein sequence ID" value="CAL8124556.1"/>
    <property type="molecule type" value="Genomic_DNA"/>
</dbReference>
<accession>A0ABP1RAI1</accession>
<protein>
    <submittedName>
        <fullName evidence="3">Uncharacterized protein</fullName>
    </submittedName>
</protein>
<comment type="caution">
    <text evidence="3">The sequence shown here is derived from an EMBL/GenBank/DDBJ whole genome shotgun (WGS) entry which is preliminary data.</text>
</comment>
<dbReference type="Proteomes" id="UP001642540">
    <property type="component" value="Unassembled WGS sequence"/>
</dbReference>
<evidence type="ECO:0000313" key="4">
    <source>
        <dbReference type="Proteomes" id="UP001642540"/>
    </source>
</evidence>
<reference evidence="3 4" key="1">
    <citation type="submission" date="2024-08" db="EMBL/GenBank/DDBJ databases">
        <authorList>
            <person name="Cucini C."/>
            <person name="Frati F."/>
        </authorList>
    </citation>
    <scope>NUCLEOTIDE SEQUENCE [LARGE SCALE GENOMIC DNA]</scope>
</reference>
<sequence>MKLIIVAITLSVLLAFGATETESYNVGHEVYRRSAMPGDGPKVQLKPILAGPKKTPKPLVRKKPAETSS</sequence>
<name>A0ABP1RAI1_9HEXA</name>